<keyword evidence="4" id="KW-0804">Transcription</keyword>
<proteinExistence type="predicted"/>
<dbReference type="GO" id="GO:0043565">
    <property type="term" value="F:sequence-specific DNA binding"/>
    <property type="evidence" value="ECO:0007669"/>
    <property type="project" value="InterPro"/>
</dbReference>
<sequence>MAFCCVPPEKEEDDRERAVKEVAEVYERIKIQQPLLLLHCSSSQHQHHLAQSLLGEALRALNVALSVMTTTHHAASPAAAPAISSVVVKAEPHHHHSPPGRSGAPPAQTGRSGSNKKRRRSITATEAAAASWAGLTTVPYDDGYEWRKYGEKKINGTSYSRSYFRCTYKDDTGCVATKYVQQKDSSDPPVFQVTYNNKHTCTNSNAAAAMMNNDTIKQEPQPVVLLPPLVEACALPFHDQTQQQAPSLFPITMQQQSGGDIPSTSSSSSFSGGGESCSCDGNSSPGRGIHMDNMAQRQMPAASAALQTTTLVSTITIWTFSSSATASRITS</sequence>
<evidence type="ECO:0000256" key="6">
    <source>
        <dbReference type="SAM" id="MobiDB-lite"/>
    </source>
</evidence>
<evidence type="ECO:0000256" key="1">
    <source>
        <dbReference type="ARBA" id="ARBA00004123"/>
    </source>
</evidence>
<protein>
    <recommendedName>
        <fullName evidence="7">WRKY domain-containing protein</fullName>
    </recommendedName>
</protein>
<dbReference type="PANTHER" id="PTHR31282">
    <property type="entry name" value="WRKY TRANSCRIPTION FACTOR 21-RELATED"/>
    <property type="match status" value="1"/>
</dbReference>
<feature type="region of interest" description="Disordered" evidence="6">
    <location>
        <begin position="89"/>
        <end position="122"/>
    </location>
</feature>
<dbReference type="SUPFAM" id="SSF118290">
    <property type="entry name" value="WRKY DNA-binding domain"/>
    <property type="match status" value="1"/>
</dbReference>
<dbReference type="GO" id="GO:0003700">
    <property type="term" value="F:DNA-binding transcription factor activity"/>
    <property type="evidence" value="ECO:0007669"/>
    <property type="project" value="InterPro"/>
</dbReference>
<evidence type="ECO:0000256" key="3">
    <source>
        <dbReference type="ARBA" id="ARBA00023125"/>
    </source>
</evidence>
<evidence type="ECO:0000256" key="2">
    <source>
        <dbReference type="ARBA" id="ARBA00023015"/>
    </source>
</evidence>
<gene>
    <name evidence="8" type="ORF">HU200_030516</name>
</gene>
<dbReference type="OrthoDB" id="692077at2759"/>
<keyword evidence="3" id="KW-0238">DNA-binding</keyword>
<keyword evidence="2" id="KW-0805">Transcription regulation</keyword>
<keyword evidence="5" id="KW-0539">Nucleus</keyword>
<feature type="domain" description="WRKY" evidence="7">
    <location>
        <begin position="141"/>
        <end position="199"/>
    </location>
</feature>
<evidence type="ECO:0000256" key="4">
    <source>
        <dbReference type="ARBA" id="ARBA00023163"/>
    </source>
</evidence>
<dbReference type="SMART" id="SM00774">
    <property type="entry name" value="WRKY"/>
    <property type="match status" value="1"/>
</dbReference>
<comment type="caution">
    <text evidence="8">The sequence shown here is derived from an EMBL/GenBank/DDBJ whole genome shotgun (WGS) entry which is preliminary data.</text>
</comment>
<evidence type="ECO:0000313" key="9">
    <source>
        <dbReference type="Proteomes" id="UP000636709"/>
    </source>
</evidence>
<organism evidence="8 9">
    <name type="scientific">Digitaria exilis</name>
    <dbReference type="NCBI Taxonomy" id="1010633"/>
    <lineage>
        <taxon>Eukaryota</taxon>
        <taxon>Viridiplantae</taxon>
        <taxon>Streptophyta</taxon>
        <taxon>Embryophyta</taxon>
        <taxon>Tracheophyta</taxon>
        <taxon>Spermatophyta</taxon>
        <taxon>Magnoliopsida</taxon>
        <taxon>Liliopsida</taxon>
        <taxon>Poales</taxon>
        <taxon>Poaceae</taxon>
        <taxon>PACMAD clade</taxon>
        <taxon>Panicoideae</taxon>
        <taxon>Panicodae</taxon>
        <taxon>Paniceae</taxon>
        <taxon>Anthephorinae</taxon>
        <taxon>Digitaria</taxon>
    </lineage>
</organism>
<keyword evidence="9" id="KW-1185">Reference proteome</keyword>
<name>A0A835BR96_9POAL</name>
<dbReference type="Pfam" id="PF03106">
    <property type="entry name" value="WRKY"/>
    <property type="match status" value="1"/>
</dbReference>
<accession>A0A835BR96</accession>
<feature type="region of interest" description="Disordered" evidence="6">
    <location>
        <begin position="253"/>
        <end position="291"/>
    </location>
</feature>
<dbReference type="Gene3D" id="2.20.25.80">
    <property type="entry name" value="WRKY domain"/>
    <property type="match status" value="1"/>
</dbReference>
<dbReference type="EMBL" id="JACEFO010001764">
    <property type="protein sequence ID" value="KAF8706989.1"/>
    <property type="molecule type" value="Genomic_DNA"/>
</dbReference>
<dbReference type="Proteomes" id="UP000636709">
    <property type="component" value="Unassembled WGS sequence"/>
</dbReference>
<evidence type="ECO:0000259" key="7">
    <source>
        <dbReference type="PROSITE" id="PS50811"/>
    </source>
</evidence>
<reference evidence="8" key="1">
    <citation type="submission" date="2020-07" db="EMBL/GenBank/DDBJ databases">
        <title>Genome sequence and genetic diversity analysis of an under-domesticated orphan crop, white fonio (Digitaria exilis).</title>
        <authorList>
            <person name="Bennetzen J.L."/>
            <person name="Chen S."/>
            <person name="Ma X."/>
            <person name="Wang X."/>
            <person name="Yssel A.E.J."/>
            <person name="Chaluvadi S.R."/>
            <person name="Johnson M."/>
            <person name="Gangashetty P."/>
            <person name="Hamidou F."/>
            <person name="Sanogo M.D."/>
            <person name="Zwaenepoel A."/>
            <person name="Wallace J."/>
            <person name="Van De Peer Y."/>
            <person name="Van Deynze A."/>
        </authorList>
    </citation>
    <scope>NUCLEOTIDE SEQUENCE</scope>
    <source>
        <tissue evidence="8">Leaves</tissue>
    </source>
</reference>
<dbReference type="InterPro" id="IPR044810">
    <property type="entry name" value="WRKY_plant"/>
</dbReference>
<feature type="compositionally biased region" description="Low complexity" evidence="6">
    <location>
        <begin position="99"/>
        <end position="113"/>
    </location>
</feature>
<dbReference type="InterPro" id="IPR036576">
    <property type="entry name" value="WRKY_dom_sf"/>
</dbReference>
<comment type="subcellular location">
    <subcellularLocation>
        <location evidence="1">Nucleus</location>
    </subcellularLocation>
</comment>
<dbReference type="GO" id="GO:0005634">
    <property type="term" value="C:nucleus"/>
    <property type="evidence" value="ECO:0007669"/>
    <property type="project" value="UniProtKB-SubCell"/>
</dbReference>
<dbReference type="AlphaFoldDB" id="A0A835BR96"/>
<dbReference type="InterPro" id="IPR003657">
    <property type="entry name" value="WRKY_dom"/>
</dbReference>
<evidence type="ECO:0000256" key="5">
    <source>
        <dbReference type="ARBA" id="ARBA00023242"/>
    </source>
</evidence>
<dbReference type="PROSITE" id="PS50811">
    <property type="entry name" value="WRKY"/>
    <property type="match status" value="1"/>
</dbReference>
<feature type="compositionally biased region" description="Low complexity" evidence="6">
    <location>
        <begin position="257"/>
        <end position="284"/>
    </location>
</feature>
<evidence type="ECO:0000313" key="8">
    <source>
        <dbReference type="EMBL" id="KAF8706989.1"/>
    </source>
</evidence>